<organism evidence="3 4">
    <name type="scientific">Arenimonas malthae CC-JY-1</name>
    <dbReference type="NCBI Taxonomy" id="1384054"/>
    <lineage>
        <taxon>Bacteria</taxon>
        <taxon>Pseudomonadati</taxon>
        <taxon>Pseudomonadota</taxon>
        <taxon>Gammaproteobacteria</taxon>
        <taxon>Lysobacterales</taxon>
        <taxon>Lysobacteraceae</taxon>
        <taxon>Arenimonas</taxon>
    </lineage>
</organism>
<dbReference type="PANTHER" id="PTHR46388:SF2">
    <property type="entry name" value="NHL REPEAT-CONTAINING PROTEIN 2"/>
    <property type="match status" value="1"/>
</dbReference>
<protein>
    <recommendedName>
        <fullName evidence="2">Alkyl hydroperoxide reductase subunit C/ Thiol specific antioxidant domain-containing protein</fullName>
    </recommendedName>
</protein>
<evidence type="ECO:0000256" key="1">
    <source>
        <dbReference type="ARBA" id="ARBA00022737"/>
    </source>
</evidence>
<proteinExistence type="predicted"/>
<feature type="domain" description="Alkyl hydroperoxide reductase subunit C/ Thiol specific antioxidant" evidence="2">
    <location>
        <begin position="21"/>
        <end position="126"/>
    </location>
</feature>
<accession>A0A091BKA1</accession>
<dbReference type="InterPro" id="IPR001258">
    <property type="entry name" value="NHL_repeat"/>
</dbReference>
<dbReference type="OrthoDB" id="9811352at2"/>
<dbReference type="PATRIC" id="fig|1384054.3.peg.11"/>
<dbReference type="SUPFAM" id="SSF101898">
    <property type="entry name" value="NHL repeat"/>
    <property type="match status" value="1"/>
</dbReference>
<dbReference type="InterPro" id="IPR036249">
    <property type="entry name" value="Thioredoxin-like_sf"/>
</dbReference>
<dbReference type="Pfam" id="PF00578">
    <property type="entry name" value="AhpC-TSA"/>
    <property type="match status" value="1"/>
</dbReference>
<dbReference type="Gene3D" id="2.120.10.30">
    <property type="entry name" value="TolB, C-terminal domain"/>
    <property type="match status" value="2"/>
</dbReference>
<evidence type="ECO:0000259" key="2">
    <source>
        <dbReference type="Pfam" id="PF00578"/>
    </source>
</evidence>
<dbReference type="Gene3D" id="3.40.30.10">
    <property type="entry name" value="Glutaredoxin"/>
    <property type="match status" value="1"/>
</dbReference>
<dbReference type="Pfam" id="PF01436">
    <property type="entry name" value="NHL"/>
    <property type="match status" value="1"/>
</dbReference>
<dbReference type="InterPro" id="IPR011042">
    <property type="entry name" value="6-blade_b-propeller_TolB-like"/>
</dbReference>
<comment type="caution">
    <text evidence="3">The sequence shown here is derived from an EMBL/GenBank/DDBJ whole genome shotgun (WGS) entry which is preliminary data.</text>
</comment>
<keyword evidence="1" id="KW-0677">Repeat</keyword>
<dbReference type="GO" id="GO:0016491">
    <property type="term" value="F:oxidoreductase activity"/>
    <property type="evidence" value="ECO:0007669"/>
    <property type="project" value="InterPro"/>
</dbReference>
<dbReference type="eggNOG" id="COG0526">
    <property type="taxonomic scope" value="Bacteria"/>
</dbReference>
<evidence type="ECO:0000313" key="4">
    <source>
        <dbReference type="Proteomes" id="UP000029392"/>
    </source>
</evidence>
<dbReference type="STRING" id="1384054.N790_00055"/>
<evidence type="ECO:0000313" key="3">
    <source>
        <dbReference type="EMBL" id="KFN52201.1"/>
    </source>
</evidence>
<dbReference type="RefSeq" id="WP_043799351.1">
    <property type="nucleotide sequence ID" value="NZ_AVCH01000001.1"/>
</dbReference>
<dbReference type="AlphaFoldDB" id="A0A091BKA1"/>
<dbReference type="PANTHER" id="PTHR46388">
    <property type="entry name" value="NHL REPEAT-CONTAINING PROTEIN 2"/>
    <property type="match status" value="1"/>
</dbReference>
<dbReference type="Proteomes" id="UP000029392">
    <property type="component" value="Unassembled WGS sequence"/>
</dbReference>
<dbReference type="InterPro" id="IPR000866">
    <property type="entry name" value="AhpC/TSA"/>
</dbReference>
<dbReference type="GO" id="GO:0016209">
    <property type="term" value="F:antioxidant activity"/>
    <property type="evidence" value="ECO:0007669"/>
    <property type="project" value="InterPro"/>
</dbReference>
<reference evidence="3 4" key="1">
    <citation type="submission" date="2013-09" db="EMBL/GenBank/DDBJ databases">
        <title>Genome sequencing of Arenimonas malthae.</title>
        <authorList>
            <person name="Chen F."/>
            <person name="Wang G."/>
        </authorList>
    </citation>
    <scope>NUCLEOTIDE SEQUENCE [LARGE SCALE GENOMIC DNA]</scope>
    <source>
        <strain evidence="3 4">CC-JY-1</strain>
    </source>
</reference>
<keyword evidence="4" id="KW-1185">Reference proteome</keyword>
<dbReference type="EMBL" id="AVCH01000001">
    <property type="protein sequence ID" value="KFN52201.1"/>
    <property type="molecule type" value="Genomic_DNA"/>
</dbReference>
<gene>
    <name evidence="3" type="ORF">N790_00055</name>
</gene>
<dbReference type="SUPFAM" id="SSF52833">
    <property type="entry name" value="Thioredoxin-like"/>
    <property type="match status" value="1"/>
</dbReference>
<dbReference type="eggNOG" id="COG3391">
    <property type="taxonomic scope" value="Bacteria"/>
</dbReference>
<sequence>MNPALVAAPELQPSLQWLNATPQRIEAQRGRVLALVFWNAASAYCHTLLEDLVRLQARFPVGLSLLGIHQPKFDSELDGRLVLKAVNRLGLPFPVANDRGWTTWQHYGIQGWPSVALIDTRGRLRQVFTGDDQSGAIDVAVQGLIDEVGGAVMPGEPARRTGAEPRLPLAFPSGLAVGENHLYVADTGHHRILECTHSGRVLREFGTGHGDLVDGAPEDAAFRLPRGLCLVRESLYVADTGNHALRRIRLLDGVVETLLGNGRAGPVREGSGKAAELPLNQPWDVVGTLDRIYIAMAGTNQIWDYELGGAKLRRVAGSGELGIADGPAASAMFAHPAGLAQVQQTLYIADAASSAIRSLQVAQGQVQTLVGQGLYEFGDEDGQRREARLQFPQAIALDPSSPVLWIADSYNGSLRRLRLGGGDVATHPLSHALEQPAALATGPGSLWIANTGAHEVLRYDLGNGKLARLPIGE</sequence>
<name>A0A091BKA1_9GAMM</name>